<gene>
    <name evidence="1" type="ORF">NPIL_390511</name>
</gene>
<organism evidence="1 2">
    <name type="scientific">Nephila pilipes</name>
    <name type="common">Giant wood spider</name>
    <name type="synonym">Nephila maculata</name>
    <dbReference type="NCBI Taxonomy" id="299642"/>
    <lineage>
        <taxon>Eukaryota</taxon>
        <taxon>Metazoa</taxon>
        <taxon>Ecdysozoa</taxon>
        <taxon>Arthropoda</taxon>
        <taxon>Chelicerata</taxon>
        <taxon>Arachnida</taxon>
        <taxon>Araneae</taxon>
        <taxon>Araneomorphae</taxon>
        <taxon>Entelegynae</taxon>
        <taxon>Araneoidea</taxon>
        <taxon>Nephilidae</taxon>
        <taxon>Nephila</taxon>
    </lineage>
</organism>
<proteinExistence type="predicted"/>
<dbReference type="EMBL" id="BMAW01009525">
    <property type="protein sequence ID" value="GFT14321.1"/>
    <property type="molecule type" value="Genomic_DNA"/>
</dbReference>
<reference evidence="1" key="1">
    <citation type="submission" date="2020-08" db="EMBL/GenBank/DDBJ databases">
        <title>Multicomponent nature underlies the extraordinary mechanical properties of spider dragline silk.</title>
        <authorList>
            <person name="Kono N."/>
            <person name="Nakamura H."/>
            <person name="Mori M."/>
            <person name="Yoshida Y."/>
            <person name="Ohtoshi R."/>
            <person name="Malay A.D."/>
            <person name="Moran D.A.P."/>
            <person name="Tomita M."/>
            <person name="Numata K."/>
            <person name="Arakawa K."/>
        </authorList>
    </citation>
    <scope>NUCLEOTIDE SEQUENCE</scope>
</reference>
<dbReference type="AlphaFoldDB" id="A0A8X6TIU3"/>
<comment type="caution">
    <text evidence="1">The sequence shown here is derived from an EMBL/GenBank/DDBJ whole genome shotgun (WGS) entry which is preliminary data.</text>
</comment>
<accession>A0A8X6TIU3</accession>
<sequence>MASTLIFPLKIHQFLGVSQAAFYPRLYKSAPCGFPASSSHCSLRPPSPREGRPLTIRFDCRLTTAHIWGRREAKVIRSASKMVMGVNESRQGRLEDLVTPKRPYFKLSNL</sequence>
<keyword evidence="2" id="KW-1185">Reference proteome</keyword>
<protein>
    <submittedName>
        <fullName evidence="1">Uncharacterized protein</fullName>
    </submittedName>
</protein>
<evidence type="ECO:0000313" key="1">
    <source>
        <dbReference type="EMBL" id="GFT14321.1"/>
    </source>
</evidence>
<name>A0A8X6TIU3_NEPPI</name>
<evidence type="ECO:0000313" key="2">
    <source>
        <dbReference type="Proteomes" id="UP000887013"/>
    </source>
</evidence>
<dbReference type="Proteomes" id="UP000887013">
    <property type="component" value="Unassembled WGS sequence"/>
</dbReference>